<dbReference type="Proteomes" id="UP000014074">
    <property type="component" value="Unassembled WGS sequence"/>
</dbReference>
<feature type="compositionally biased region" description="Gly residues" evidence="4">
    <location>
        <begin position="742"/>
        <end position="753"/>
    </location>
</feature>
<dbReference type="SMART" id="SM00906">
    <property type="entry name" value="Fungal_trans"/>
    <property type="match status" value="1"/>
</dbReference>
<dbReference type="Pfam" id="PF04082">
    <property type="entry name" value="Fungal_trans"/>
    <property type="match status" value="1"/>
</dbReference>
<proteinExistence type="predicted"/>
<dbReference type="AlphaFoldDB" id="R8BEC7"/>
<dbReference type="OrthoDB" id="2269373at2759"/>
<feature type="region of interest" description="Disordered" evidence="4">
    <location>
        <begin position="732"/>
        <end position="753"/>
    </location>
</feature>
<dbReference type="GO" id="GO:0006351">
    <property type="term" value="P:DNA-templated transcription"/>
    <property type="evidence" value="ECO:0007669"/>
    <property type="project" value="InterPro"/>
</dbReference>
<dbReference type="Gene3D" id="4.10.240.10">
    <property type="entry name" value="Zn(2)-C6 fungal-type DNA-binding domain"/>
    <property type="match status" value="1"/>
</dbReference>
<evidence type="ECO:0000313" key="6">
    <source>
        <dbReference type="EMBL" id="EON97635.1"/>
    </source>
</evidence>
<dbReference type="GO" id="GO:0008270">
    <property type="term" value="F:zinc ion binding"/>
    <property type="evidence" value="ECO:0007669"/>
    <property type="project" value="InterPro"/>
</dbReference>
<dbReference type="GO" id="GO:0005634">
    <property type="term" value="C:nucleus"/>
    <property type="evidence" value="ECO:0007669"/>
    <property type="project" value="UniProtKB-SubCell"/>
</dbReference>
<organism evidence="6 7">
    <name type="scientific">Phaeoacremonium minimum (strain UCR-PA7)</name>
    <name type="common">Esca disease fungus</name>
    <name type="synonym">Togninia minima</name>
    <dbReference type="NCBI Taxonomy" id="1286976"/>
    <lineage>
        <taxon>Eukaryota</taxon>
        <taxon>Fungi</taxon>
        <taxon>Dikarya</taxon>
        <taxon>Ascomycota</taxon>
        <taxon>Pezizomycotina</taxon>
        <taxon>Sordariomycetes</taxon>
        <taxon>Sordariomycetidae</taxon>
        <taxon>Togniniales</taxon>
        <taxon>Togniniaceae</taxon>
        <taxon>Phaeoacremonium</taxon>
    </lineage>
</organism>
<feature type="domain" description="Zn(2)-C6 fungal-type" evidence="5">
    <location>
        <begin position="8"/>
        <end position="37"/>
    </location>
</feature>
<evidence type="ECO:0000256" key="3">
    <source>
        <dbReference type="ARBA" id="ARBA00023242"/>
    </source>
</evidence>
<dbReference type="CDD" id="cd12148">
    <property type="entry name" value="fungal_TF_MHR"/>
    <property type="match status" value="1"/>
</dbReference>
<name>R8BEC7_PHAM7</name>
<keyword evidence="2" id="KW-0479">Metal-binding</keyword>
<dbReference type="CDD" id="cd00067">
    <property type="entry name" value="GAL4"/>
    <property type="match status" value="1"/>
</dbReference>
<dbReference type="EMBL" id="KB933264">
    <property type="protein sequence ID" value="EON97635.1"/>
    <property type="molecule type" value="Genomic_DNA"/>
</dbReference>
<dbReference type="GO" id="GO:0000981">
    <property type="term" value="F:DNA-binding transcription factor activity, RNA polymerase II-specific"/>
    <property type="evidence" value="ECO:0007669"/>
    <property type="project" value="InterPro"/>
</dbReference>
<dbReference type="eggNOG" id="ENOG502QYWX">
    <property type="taxonomic scope" value="Eukaryota"/>
</dbReference>
<dbReference type="SMART" id="SM00066">
    <property type="entry name" value="GAL4"/>
    <property type="match status" value="1"/>
</dbReference>
<dbReference type="KEGG" id="tmn:UCRPA7_6855"/>
<keyword evidence="7" id="KW-1185">Reference proteome</keyword>
<dbReference type="PROSITE" id="PS50048">
    <property type="entry name" value="ZN2_CY6_FUNGAL_2"/>
    <property type="match status" value="1"/>
</dbReference>
<dbReference type="InterPro" id="IPR001138">
    <property type="entry name" value="Zn2Cys6_DnaBD"/>
</dbReference>
<evidence type="ECO:0000256" key="1">
    <source>
        <dbReference type="ARBA" id="ARBA00004123"/>
    </source>
</evidence>
<keyword evidence="3" id="KW-0539">Nucleus</keyword>
<dbReference type="HOGENOM" id="CLU_004083_5_0_1"/>
<accession>R8BEC7</accession>
<dbReference type="Pfam" id="PF00172">
    <property type="entry name" value="Zn_clus"/>
    <property type="match status" value="1"/>
</dbReference>
<evidence type="ECO:0000259" key="5">
    <source>
        <dbReference type="PROSITE" id="PS50048"/>
    </source>
</evidence>
<evidence type="ECO:0000256" key="4">
    <source>
        <dbReference type="SAM" id="MobiDB-lite"/>
    </source>
</evidence>
<dbReference type="InterPro" id="IPR050613">
    <property type="entry name" value="Sec_Metabolite_Reg"/>
</dbReference>
<dbReference type="InterPro" id="IPR036864">
    <property type="entry name" value="Zn2-C6_fun-type_DNA-bd_sf"/>
</dbReference>
<reference evidence="7" key="1">
    <citation type="journal article" date="2013" name="Genome Announc.">
        <title>Draft genome sequence of the ascomycete Phaeoacremonium aleophilum strain UCR-PA7, a causal agent of the esca disease complex in grapevines.</title>
        <authorList>
            <person name="Blanco-Ulate B."/>
            <person name="Rolshausen P."/>
            <person name="Cantu D."/>
        </authorList>
    </citation>
    <scope>NUCLEOTIDE SEQUENCE [LARGE SCALE GENOMIC DNA]</scope>
    <source>
        <strain evidence="7">UCR-PA7</strain>
    </source>
</reference>
<comment type="subcellular location">
    <subcellularLocation>
        <location evidence="1">Nucleus</location>
    </subcellularLocation>
</comment>
<dbReference type="SUPFAM" id="SSF57701">
    <property type="entry name" value="Zn2/Cys6 DNA-binding domain"/>
    <property type="match status" value="1"/>
</dbReference>
<dbReference type="RefSeq" id="XP_007917582.1">
    <property type="nucleotide sequence ID" value="XM_007919391.1"/>
</dbReference>
<dbReference type="GeneID" id="19327555"/>
<sequence length="753" mass="83741">MKLTRGHSCVLCQQRKVRCDKNKPCANCVKAQVECRVVPPQPPRRRKKKPHERELIDRLKKYESLLAQHGVNFEPIGHELRASDAAGGDEVDEIEHGIGGLKTSPSSSAPEFASSNQASHYDKPSKWFPYYKEYKAHEDILRDSSDDDEDGGPTIHHAFDTMFDNQDGFPFVIGGSYDLVTEYHPSGIQILQLWQIYLDNVNPLLKLTHTPTLQSQIIEAGANPAKIPKPLEALMFSIYFIAIISMQDEDVQKTFGEEKSILLSKYHHGCQQALINAGFMRSPDLITLQAYVIFLLCIRQFVDPRSLYCLIGIAVRVAQRLGLQRDSAQFGLPPFEVEQRRRLWWQLVSFDKRIAEITGSTITALSSSRGDCKWPLNVNDTDLYVHSKDPPTPYVGATEMIFCLTRIEMTAAANPEASGPVPHLLNAAKPKFQYNPSPSSPDIVTHVANQNLPMADLDGYCNYIENAYLKHCDPKIPLHLFTLMMTRQALCKLRVIAYLCKVNMGDPRAMDSGIRDMLFMEAIRMIEYDNVIQSTESLRGFLWYTFFHFPFPAYIFLVSELRTLTTGELCDRAWAAIAENHDKRALARNLRSPMHIALGRLFLKAWDAHSAAEIQQGRPAPPVPKLITVLQQLAAKQHNKKQSSSGNVVVNEAVPVPATGFGGSRPPMDSSPAAPSINSMGTPDTMFSGFDPMSQMFGSGMPDIEFGQMDWSTIMQGFTGFGGVGVDFGGFPQGGMPVPQGGMPGPHQGPGGQ</sequence>
<evidence type="ECO:0000313" key="7">
    <source>
        <dbReference type="Proteomes" id="UP000014074"/>
    </source>
</evidence>
<protein>
    <submittedName>
        <fullName evidence="6">Putative c6 zinc finger domain-containing protein</fullName>
    </submittedName>
</protein>
<dbReference type="PANTHER" id="PTHR31001:SF45">
    <property type="entry name" value="ZN(II)2CYS6 TRANSCRIPTION FACTOR (EUROFUNG)"/>
    <property type="match status" value="1"/>
</dbReference>
<feature type="region of interest" description="Disordered" evidence="4">
    <location>
        <begin position="660"/>
        <end position="689"/>
    </location>
</feature>
<dbReference type="InterPro" id="IPR007219">
    <property type="entry name" value="XnlR_reg_dom"/>
</dbReference>
<dbReference type="PANTHER" id="PTHR31001">
    <property type="entry name" value="UNCHARACTERIZED TRANSCRIPTIONAL REGULATORY PROTEIN"/>
    <property type="match status" value="1"/>
</dbReference>
<gene>
    <name evidence="6" type="ORF">UCRPA7_6855</name>
</gene>
<dbReference type="GO" id="GO:0003677">
    <property type="term" value="F:DNA binding"/>
    <property type="evidence" value="ECO:0007669"/>
    <property type="project" value="InterPro"/>
</dbReference>
<evidence type="ECO:0000256" key="2">
    <source>
        <dbReference type="ARBA" id="ARBA00022723"/>
    </source>
</evidence>